<organism evidence="12 13">
    <name type="scientific">Marinobacter salinus</name>
    <dbReference type="NCBI Taxonomy" id="1874317"/>
    <lineage>
        <taxon>Bacteria</taxon>
        <taxon>Pseudomonadati</taxon>
        <taxon>Pseudomonadota</taxon>
        <taxon>Gammaproteobacteria</taxon>
        <taxon>Pseudomonadales</taxon>
        <taxon>Marinobacteraceae</taxon>
        <taxon>Marinobacter</taxon>
    </lineage>
</organism>
<keyword evidence="3 9" id="KW-1133">Transmembrane helix</keyword>
<dbReference type="KEGG" id="msq:BKP64_11110"/>
<keyword evidence="2 9" id="KW-0812">Transmembrane</keyword>
<keyword evidence="4 9" id="KW-0472">Membrane</keyword>
<dbReference type="GO" id="GO:0006935">
    <property type="term" value="P:chemotaxis"/>
    <property type="evidence" value="ECO:0007669"/>
    <property type="project" value="InterPro"/>
</dbReference>
<dbReference type="InterPro" id="IPR003660">
    <property type="entry name" value="HAMP_dom"/>
</dbReference>
<evidence type="ECO:0000256" key="4">
    <source>
        <dbReference type="ARBA" id="ARBA00023136"/>
    </source>
</evidence>
<evidence type="ECO:0000256" key="9">
    <source>
        <dbReference type="SAM" id="Phobius"/>
    </source>
</evidence>
<evidence type="ECO:0000313" key="13">
    <source>
        <dbReference type="Proteomes" id="UP000177445"/>
    </source>
</evidence>
<dbReference type="PANTHER" id="PTHR32089:SF112">
    <property type="entry name" value="LYSOZYME-LIKE PROTEIN-RELATED"/>
    <property type="match status" value="1"/>
</dbReference>
<feature type="domain" description="Methyl-accepting transducer" evidence="10">
    <location>
        <begin position="272"/>
        <end position="508"/>
    </location>
</feature>
<protein>
    <recommendedName>
        <fullName evidence="14">Chemotaxis protein</fullName>
    </recommendedName>
</protein>
<gene>
    <name evidence="12" type="ORF">BKP64_11110</name>
</gene>
<dbReference type="RefSeq" id="WP_070969854.1">
    <property type="nucleotide sequence ID" value="NZ_CP017715.1"/>
</dbReference>
<dbReference type="SUPFAM" id="SSF58104">
    <property type="entry name" value="Methyl-accepting chemotaxis protein (MCP) signaling domain"/>
    <property type="match status" value="1"/>
</dbReference>
<dbReference type="FunFam" id="1.10.287.950:FF:000001">
    <property type="entry name" value="Methyl-accepting chemotaxis sensory transducer"/>
    <property type="match status" value="1"/>
</dbReference>
<sequence length="546" mass="58492">MKALSNFSLKLRLAVLVFIPLSVIGGLSIYALNVFSEINQGVSSIYNDRVVPLKDLKNISDDYAVLVIDAINKANSGIISPDEAHAQVVKAEAAVERGWKTYTSTFLTEKEERLVAEAESLFREADKAISKAKSVLKNAPADAKGQLDEIDGPLYQVIDPVTAKIGELINLQLDVAAQERESVGNLYEQVKVLYPGVALAAVVFTLLASLLIIASITRPIYSAVAVMKEVSEQSDLSRRLKVEGSDELAQLGEALNHMLNEFEQVISRLLGVSDEVATASEELSSINASTLKNIESQSEQTDQVATAMNQMSAASSDVARSAEEAQSAARSAKEMGVQGRVKGEQGREALHRLSEVMQRIAEKIELLETKTANIQKVTEVINGIAEQTNLLALNAAIEAARAGEHGRGFSVVSDEVRSLAQRTQASTAEIASVIDSLIVESKETVTAMQSGLAQVENSRSLSEEVAEAVNSIGDAIDHIHQMGEQIASASEEQSVAAEQVSGNLTHIVELASQNFSGSKQSSEASDELAKLASEMKGRISVFKVTG</sequence>
<feature type="transmembrane region" description="Helical" evidence="9">
    <location>
        <begin position="12"/>
        <end position="32"/>
    </location>
</feature>
<reference evidence="12 13" key="1">
    <citation type="submission" date="2016-10" db="EMBL/GenBank/DDBJ databases">
        <title>Marinobacter salinus sp. nov., a moderately halophilic bacterium isolated from a tidal flat environment.</title>
        <authorList>
            <person name="Park S.-J."/>
        </authorList>
    </citation>
    <scope>NUCLEOTIDE SEQUENCE [LARGE SCALE GENOMIC DNA]</scope>
    <source>
        <strain evidence="12 13">Hb8</strain>
    </source>
</reference>
<evidence type="ECO:0000256" key="8">
    <source>
        <dbReference type="SAM" id="MobiDB-lite"/>
    </source>
</evidence>
<dbReference type="InterPro" id="IPR004090">
    <property type="entry name" value="Chemotax_Me-accpt_rcpt"/>
</dbReference>
<dbReference type="PANTHER" id="PTHR32089">
    <property type="entry name" value="METHYL-ACCEPTING CHEMOTAXIS PROTEIN MCPB"/>
    <property type="match status" value="1"/>
</dbReference>
<dbReference type="PROSITE" id="PS50111">
    <property type="entry name" value="CHEMOTAXIS_TRANSDUC_2"/>
    <property type="match status" value="1"/>
</dbReference>
<evidence type="ECO:0000256" key="1">
    <source>
        <dbReference type="ARBA" id="ARBA00004141"/>
    </source>
</evidence>
<evidence type="ECO:0000313" key="12">
    <source>
        <dbReference type="EMBL" id="AOY88676.1"/>
    </source>
</evidence>
<dbReference type="PRINTS" id="PR00260">
    <property type="entry name" value="CHEMTRNSDUCR"/>
</dbReference>
<dbReference type="InterPro" id="IPR004089">
    <property type="entry name" value="MCPsignal_dom"/>
</dbReference>
<dbReference type="Pfam" id="PF12729">
    <property type="entry name" value="4HB_MCP_1"/>
    <property type="match status" value="1"/>
</dbReference>
<dbReference type="OrthoDB" id="2489132at2"/>
<evidence type="ECO:0000256" key="3">
    <source>
        <dbReference type="ARBA" id="ARBA00022989"/>
    </source>
</evidence>
<evidence type="ECO:0000259" key="11">
    <source>
        <dbReference type="PROSITE" id="PS50885"/>
    </source>
</evidence>
<dbReference type="GO" id="GO:0004888">
    <property type="term" value="F:transmembrane signaling receptor activity"/>
    <property type="evidence" value="ECO:0007669"/>
    <property type="project" value="InterPro"/>
</dbReference>
<comment type="similarity">
    <text evidence="6">Belongs to the methyl-accepting chemotaxis (MCP) protein family.</text>
</comment>
<name>A0A1D9GM07_9GAMM</name>
<evidence type="ECO:0008006" key="14">
    <source>
        <dbReference type="Google" id="ProtNLM"/>
    </source>
</evidence>
<feature type="region of interest" description="Disordered" evidence="8">
    <location>
        <begin position="323"/>
        <end position="342"/>
    </location>
</feature>
<dbReference type="AlphaFoldDB" id="A0A1D9GM07"/>
<feature type="domain" description="HAMP" evidence="11">
    <location>
        <begin position="214"/>
        <end position="267"/>
    </location>
</feature>
<evidence type="ECO:0000256" key="5">
    <source>
        <dbReference type="ARBA" id="ARBA00023224"/>
    </source>
</evidence>
<evidence type="ECO:0000256" key="2">
    <source>
        <dbReference type="ARBA" id="ARBA00022692"/>
    </source>
</evidence>
<comment type="subcellular location">
    <subcellularLocation>
        <location evidence="1">Membrane</location>
        <topology evidence="1">Multi-pass membrane protein</topology>
    </subcellularLocation>
</comment>
<dbReference type="SMART" id="SM00304">
    <property type="entry name" value="HAMP"/>
    <property type="match status" value="1"/>
</dbReference>
<dbReference type="SMART" id="SM00283">
    <property type="entry name" value="MA"/>
    <property type="match status" value="1"/>
</dbReference>
<dbReference type="CDD" id="cd11386">
    <property type="entry name" value="MCP_signal"/>
    <property type="match status" value="1"/>
</dbReference>
<feature type="transmembrane region" description="Helical" evidence="9">
    <location>
        <begin position="192"/>
        <end position="213"/>
    </location>
</feature>
<dbReference type="Proteomes" id="UP000177445">
    <property type="component" value="Chromosome"/>
</dbReference>
<dbReference type="PROSITE" id="PS50885">
    <property type="entry name" value="HAMP"/>
    <property type="match status" value="1"/>
</dbReference>
<keyword evidence="5 7" id="KW-0807">Transducer</keyword>
<dbReference type="STRING" id="1874317.BKP64_11110"/>
<dbReference type="GO" id="GO:0016020">
    <property type="term" value="C:membrane"/>
    <property type="evidence" value="ECO:0007669"/>
    <property type="project" value="UniProtKB-SubCell"/>
</dbReference>
<dbReference type="Gene3D" id="1.10.287.950">
    <property type="entry name" value="Methyl-accepting chemotaxis protein"/>
    <property type="match status" value="1"/>
</dbReference>
<dbReference type="GO" id="GO:0007165">
    <property type="term" value="P:signal transduction"/>
    <property type="evidence" value="ECO:0007669"/>
    <property type="project" value="UniProtKB-KW"/>
</dbReference>
<dbReference type="CDD" id="cd06225">
    <property type="entry name" value="HAMP"/>
    <property type="match status" value="1"/>
</dbReference>
<proteinExistence type="inferred from homology"/>
<evidence type="ECO:0000256" key="7">
    <source>
        <dbReference type="PROSITE-ProRule" id="PRU00284"/>
    </source>
</evidence>
<dbReference type="InterPro" id="IPR024478">
    <property type="entry name" value="HlyB_4HB_MCP"/>
</dbReference>
<dbReference type="EMBL" id="CP017715">
    <property type="protein sequence ID" value="AOY88676.1"/>
    <property type="molecule type" value="Genomic_DNA"/>
</dbReference>
<accession>A0A1D9GM07</accession>
<keyword evidence="13" id="KW-1185">Reference proteome</keyword>
<evidence type="ECO:0000259" key="10">
    <source>
        <dbReference type="PROSITE" id="PS50111"/>
    </source>
</evidence>
<evidence type="ECO:0000256" key="6">
    <source>
        <dbReference type="ARBA" id="ARBA00029447"/>
    </source>
</evidence>
<dbReference type="Pfam" id="PF00672">
    <property type="entry name" value="HAMP"/>
    <property type="match status" value="1"/>
</dbReference>
<dbReference type="Pfam" id="PF00015">
    <property type="entry name" value="MCPsignal"/>
    <property type="match status" value="1"/>
</dbReference>